<evidence type="ECO:0000256" key="1">
    <source>
        <dbReference type="SAM" id="SignalP"/>
    </source>
</evidence>
<evidence type="ECO:0000313" key="3">
    <source>
        <dbReference type="Proteomes" id="UP001165653"/>
    </source>
</evidence>
<keyword evidence="3" id="KW-1185">Reference proteome</keyword>
<protein>
    <submittedName>
        <fullName evidence="2">Uncharacterized protein</fullName>
    </submittedName>
</protein>
<feature type="signal peptide" evidence="1">
    <location>
        <begin position="1"/>
        <end position="19"/>
    </location>
</feature>
<organism evidence="2 3">
    <name type="scientific">Luteolibacter rhizosphaerae</name>
    <dbReference type="NCBI Taxonomy" id="2989719"/>
    <lineage>
        <taxon>Bacteria</taxon>
        <taxon>Pseudomonadati</taxon>
        <taxon>Verrucomicrobiota</taxon>
        <taxon>Verrucomicrobiia</taxon>
        <taxon>Verrucomicrobiales</taxon>
        <taxon>Verrucomicrobiaceae</taxon>
        <taxon>Luteolibacter</taxon>
    </lineage>
</organism>
<comment type="caution">
    <text evidence="2">The sequence shown here is derived from an EMBL/GenBank/DDBJ whole genome shotgun (WGS) entry which is preliminary data.</text>
</comment>
<dbReference type="EMBL" id="JAPDDR010000004">
    <property type="protein sequence ID" value="MCW1913939.1"/>
    <property type="molecule type" value="Genomic_DNA"/>
</dbReference>
<sequence>MRKSFLLPAICALPLVSVAADEGPPEKWQRVEFKREILLRISPPCTLSSEGSKLTVYPQETTFAEFTKDVSWEHGVPDYLVGTDPTSKSFDFDLMDTVTFRKEVVIRVVRTTIRVTDGGVILVAKGSRMPRVMKEKEAASP</sequence>
<accession>A0ABT3G284</accession>
<feature type="chain" id="PRO_5045839595" evidence="1">
    <location>
        <begin position="20"/>
        <end position="141"/>
    </location>
</feature>
<name>A0ABT3G284_9BACT</name>
<dbReference type="Proteomes" id="UP001165653">
    <property type="component" value="Unassembled WGS sequence"/>
</dbReference>
<proteinExistence type="predicted"/>
<gene>
    <name evidence="2" type="ORF">OJ996_10155</name>
</gene>
<evidence type="ECO:0000313" key="2">
    <source>
        <dbReference type="EMBL" id="MCW1913939.1"/>
    </source>
</evidence>
<dbReference type="RefSeq" id="WP_264513441.1">
    <property type="nucleotide sequence ID" value="NZ_JAPDDR010000004.1"/>
</dbReference>
<keyword evidence="1" id="KW-0732">Signal</keyword>
<reference evidence="2" key="1">
    <citation type="submission" date="2022-10" db="EMBL/GenBank/DDBJ databases">
        <title>Luteolibacter sp. GHJ8, whole genome shotgun sequencing project.</title>
        <authorList>
            <person name="Zhao G."/>
            <person name="Shen L."/>
        </authorList>
    </citation>
    <scope>NUCLEOTIDE SEQUENCE</scope>
    <source>
        <strain evidence="2">GHJ8</strain>
    </source>
</reference>